<evidence type="ECO:0000256" key="1">
    <source>
        <dbReference type="SAM" id="MobiDB-lite"/>
    </source>
</evidence>
<feature type="non-terminal residue" evidence="3">
    <location>
        <position position="123"/>
    </location>
</feature>
<dbReference type="Proteomes" id="UP001634394">
    <property type="component" value="Unassembled WGS sequence"/>
</dbReference>
<dbReference type="InterPro" id="IPR041491">
    <property type="entry name" value="TRPM_SLOG"/>
</dbReference>
<organism evidence="3 4">
    <name type="scientific">Sinanodonta woodiana</name>
    <name type="common">Chinese pond mussel</name>
    <name type="synonym">Anodonta woodiana</name>
    <dbReference type="NCBI Taxonomy" id="1069815"/>
    <lineage>
        <taxon>Eukaryota</taxon>
        <taxon>Metazoa</taxon>
        <taxon>Spiralia</taxon>
        <taxon>Lophotrochozoa</taxon>
        <taxon>Mollusca</taxon>
        <taxon>Bivalvia</taxon>
        <taxon>Autobranchia</taxon>
        <taxon>Heteroconchia</taxon>
        <taxon>Palaeoheterodonta</taxon>
        <taxon>Unionida</taxon>
        <taxon>Unionoidea</taxon>
        <taxon>Unionidae</taxon>
        <taxon>Unioninae</taxon>
        <taxon>Sinanodonta</taxon>
    </lineage>
</organism>
<dbReference type="Pfam" id="PF18139">
    <property type="entry name" value="LSDAT_euk"/>
    <property type="match status" value="1"/>
</dbReference>
<dbReference type="AlphaFoldDB" id="A0ABD3TI97"/>
<gene>
    <name evidence="3" type="ORF">ACJMK2_022179</name>
</gene>
<dbReference type="PANTHER" id="PTHR13800:SF12">
    <property type="entry name" value="TRANSIENT RECEPTOR POTENTIAL CATION CHANNEL SUBFAMILY M MEMBER-LIKE 2"/>
    <property type="match status" value="1"/>
</dbReference>
<comment type="caution">
    <text evidence="3">The sequence shown here is derived from an EMBL/GenBank/DDBJ whole genome shotgun (WGS) entry which is preliminary data.</text>
</comment>
<name>A0ABD3TI97_SINWO</name>
<evidence type="ECO:0000259" key="2">
    <source>
        <dbReference type="Pfam" id="PF18139"/>
    </source>
</evidence>
<protein>
    <recommendedName>
        <fullName evidence="2">TRPM SLOG domain-containing protein</fullName>
    </recommendedName>
</protein>
<dbReference type="EMBL" id="JBJQND010000018">
    <property type="protein sequence ID" value="KAL3836762.1"/>
    <property type="molecule type" value="Genomic_DNA"/>
</dbReference>
<reference evidence="3 4" key="1">
    <citation type="submission" date="2024-11" db="EMBL/GenBank/DDBJ databases">
        <title>Chromosome-level genome assembly of the freshwater bivalve Anodonta woodiana.</title>
        <authorList>
            <person name="Chen X."/>
        </authorList>
    </citation>
    <scope>NUCLEOTIDE SEQUENCE [LARGE SCALE GENOMIC DNA]</scope>
    <source>
        <strain evidence="3">MN2024</strain>
        <tissue evidence="3">Gills</tissue>
    </source>
</reference>
<dbReference type="PANTHER" id="PTHR13800">
    <property type="entry name" value="TRANSIENT RECEPTOR POTENTIAL CATION CHANNEL, SUBFAMILY M, MEMBER 6"/>
    <property type="match status" value="1"/>
</dbReference>
<feature type="non-terminal residue" evidence="3">
    <location>
        <position position="1"/>
    </location>
</feature>
<dbReference type="InterPro" id="IPR050927">
    <property type="entry name" value="TRPM"/>
</dbReference>
<sequence length="123" mass="14084">RDTTQWIKKDINANDGLCNEKSEEKQQNQDKQLRNDEMQQSKSDTERTNCFGEITFSSNKKAKYIRVHTNTTKAKTVLKLMKEKWNLDKPVLLISVHGSMKGFENTSLAKTCQTSLMKAVQGT</sequence>
<evidence type="ECO:0000313" key="3">
    <source>
        <dbReference type="EMBL" id="KAL3836762.1"/>
    </source>
</evidence>
<feature type="region of interest" description="Disordered" evidence="1">
    <location>
        <begin position="17"/>
        <end position="46"/>
    </location>
</feature>
<evidence type="ECO:0000313" key="4">
    <source>
        <dbReference type="Proteomes" id="UP001634394"/>
    </source>
</evidence>
<feature type="domain" description="TRPM SLOG" evidence="2">
    <location>
        <begin position="62"/>
        <end position="123"/>
    </location>
</feature>
<keyword evidence="4" id="KW-1185">Reference proteome</keyword>
<accession>A0ABD3TI97</accession>
<proteinExistence type="predicted"/>